<dbReference type="PANTHER" id="PTHR15722:SF7">
    <property type="entry name" value="INTRAFLAGELLAR TRANSPORT PROTEIN 140 HOMOLOG"/>
    <property type="match status" value="1"/>
</dbReference>
<dbReference type="GO" id="GO:0030991">
    <property type="term" value="C:intraciliary transport particle A"/>
    <property type="evidence" value="ECO:0007669"/>
    <property type="project" value="TreeGrafter"/>
</dbReference>
<keyword evidence="4" id="KW-0969">Cilium</keyword>
<evidence type="ECO:0000256" key="5">
    <source>
        <dbReference type="ARBA" id="ARBA00023273"/>
    </source>
</evidence>
<dbReference type="EMBL" id="KZ345045">
    <property type="protein sequence ID" value="PIO76519.1"/>
    <property type="molecule type" value="Genomic_DNA"/>
</dbReference>
<dbReference type="PANTHER" id="PTHR15722">
    <property type="entry name" value="IFT140/172-RELATED"/>
    <property type="match status" value="1"/>
</dbReference>
<dbReference type="Proteomes" id="UP000230423">
    <property type="component" value="Unassembled WGS sequence"/>
</dbReference>
<dbReference type="GO" id="GO:0036064">
    <property type="term" value="C:ciliary basal body"/>
    <property type="evidence" value="ECO:0007669"/>
    <property type="project" value="TreeGrafter"/>
</dbReference>
<evidence type="ECO:0000259" key="6">
    <source>
        <dbReference type="Pfam" id="PF24762"/>
    </source>
</evidence>
<keyword evidence="2" id="KW-0853">WD repeat</keyword>
<dbReference type="OrthoDB" id="5868830at2759"/>
<keyword evidence="3" id="KW-0677">Repeat</keyword>
<dbReference type="GO" id="GO:0005930">
    <property type="term" value="C:axoneme"/>
    <property type="evidence" value="ECO:0007669"/>
    <property type="project" value="TreeGrafter"/>
</dbReference>
<protein>
    <submittedName>
        <fullName evidence="7">Tetratricopeptide repeat protein</fullName>
    </submittedName>
</protein>
<accession>A0A2G9V1Y7</accession>
<evidence type="ECO:0000256" key="2">
    <source>
        <dbReference type="ARBA" id="ARBA00022574"/>
    </source>
</evidence>
<evidence type="ECO:0000256" key="3">
    <source>
        <dbReference type="ARBA" id="ARBA00022737"/>
    </source>
</evidence>
<evidence type="ECO:0000313" key="7">
    <source>
        <dbReference type="EMBL" id="PIO76519.1"/>
    </source>
</evidence>
<dbReference type="AlphaFoldDB" id="A0A2G9V1Y7"/>
<evidence type="ECO:0000256" key="4">
    <source>
        <dbReference type="ARBA" id="ARBA00023069"/>
    </source>
</evidence>
<keyword evidence="8" id="KW-1185">Reference proteome</keyword>
<reference evidence="7 8" key="1">
    <citation type="submission" date="2015-09" db="EMBL/GenBank/DDBJ databases">
        <title>Draft genome of the parasitic nematode Teladorsagia circumcincta isolate WARC Sus (inbred).</title>
        <authorList>
            <person name="Mitreva M."/>
        </authorList>
    </citation>
    <scope>NUCLEOTIDE SEQUENCE [LARGE SCALE GENOMIC DNA]</scope>
    <source>
        <strain evidence="7 8">S</strain>
    </source>
</reference>
<dbReference type="InterPro" id="IPR056168">
    <property type="entry name" value="TPR_IF140/IFT172/WDR19"/>
</dbReference>
<dbReference type="GO" id="GO:0035721">
    <property type="term" value="P:intraciliary retrograde transport"/>
    <property type="evidence" value="ECO:0007669"/>
    <property type="project" value="TreeGrafter"/>
</dbReference>
<feature type="domain" description="IF140/IFT172/WDR19 TPR" evidence="6">
    <location>
        <begin position="3"/>
        <end position="209"/>
    </location>
</feature>
<gene>
    <name evidence="7" type="ORF">TELCIR_01391</name>
</gene>
<evidence type="ECO:0000313" key="8">
    <source>
        <dbReference type="Proteomes" id="UP000230423"/>
    </source>
</evidence>
<organism evidence="7 8">
    <name type="scientific">Teladorsagia circumcincta</name>
    <name type="common">Brown stomach worm</name>
    <name type="synonym">Ostertagia circumcincta</name>
    <dbReference type="NCBI Taxonomy" id="45464"/>
    <lineage>
        <taxon>Eukaryota</taxon>
        <taxon>Metazoa</taxon>
        <taxon>Ecdysozoa</taxon>
        <taxon>Nematoda</taxon>
        <taxon>Chromadorea</taxon>
        <taxon>Rhabditida</taxon>
        <taxon>Rhabditina</taxon>
        <taxon>Rhabditomorpha</taxon>
        <taxon>Strongyloidea</taxon>
        <taxon>Trichostrongylidae</taxon>
        <taxon>Teladorsagia</taxon>
    </lineage>
</organism>
<dbReference type="Pfam" id="PF24762">
    <property type="entry name" value="TPR_IF140-IFT172"/>
    <property type="match status" value="1"/>
</dbReference>
<sequence>MLQAATLALESNDRAACFHLARIYEAEENFSKAVDFYTRAHAYNSAIRLEHDMRDLLANLCLMAGGSEIVEAARYFEDIPGYVHQAVMLYHKAGMVGRALDLAFRAEQFSALDLVIKDLNAGSDPNVLKKRLQMKLKGNAYSKVLLSLMEVETFNDFSKAAEALEHAERTIDRGLQEVSSGAASSSTIAGLNALKEEIAGHLSQLAKFEKIKEVYATDENDAVLQLQALVENASEDSIIRPSHIYGLLIAHHAGKQNYRAAYRCITQLQKLQKNLDLTTIIDAELLDKICDELQVPRVTTQKQEVDSDNEVEGVEYSHAMKKREALF</sequence>
<name>A0A2G9V1Y7_TELCI</name>
<dbReference type="SUPFAM" id="SSF81901">
    <property type="entry name" value="HCP-like"/>
    <property type="match status" value="1"/>
</dbReference>
<keyword evidence="5" id="KW-0966">Cell projection</keyword>
<proteinExistence type="predicted"/>
<evidence type="ECO:0000256" key="1">
    <source>
        <dbReference type="ARBA" id="ARBA00004138"/>
    </source>
</evidence>
<comment type="subcellular location">
    <subcellularLocation>
        <location evidence="1">Cell projection</location>
        <location evidence="1">Cilium</location>
    </subcellularLocation>
</comment>